<dbReference type="Proteomes" id="UP000198356">
    <property type="component" value="Unassembled WGS sequence"/>
</dbReference>
<evidence type="ECO:0000313" key="8">
    <source>
        <dbReference type="Proteomes" id="UP000198356"/>
    </source>
</evidence>
<dbReference type="GO" id="GO:0046872">
    <property type="term" value="F:metal ion binding"/>
    <property type="evidence" value="ECO:0007669"/>
    <property type="project" value="UniProtKB-KW"/>
</dbReference>
<keyword evidence="4" id="KW-0378">Hydrolase</keyword>
<sequence length="344" mass="36789">MAIDPIELTRRLVNIQSTTYHEGAAGVFLHEFLEAEGYEVERMPVPQPREGTPGAGDGERFNVYACTHGVTPDVVLSTHMDTVPPYFGCTEDDDYLYGRGTCDAKGIIAAQIAAAERLREAGVKVALLFVVGEERDSAGAAVANLNPKGSRFLINGEPTDNRLALASKGALRVEMYAKGRMAHSAYPELGESAIDKLIGALHDVMALPLPVEPEIGESTLNVGLIGGGRAPNVIADAAEAHLLIRLVGPSEETKAAILAAVGDRADVDFSLELPFVRMRKVGNLPTMVAKFTTDIPKLTAWGEPFLLGPGSIHVAHTPAEKISKKELLECVELYVNLATELVAE</sequence>
<dbReference type="RefSeq" id="WP_089408584.1">
    <property type="nucleotide sequence ID" value="NZ_FZOU01000003.1"/>
</dbReference>
<dbReference type="Gene3D" id="3.40.630.10">
    <property type="entry name" value="Zn peptidases"/>
    <property type="match status" value="1"/>
</dbReference>
<keyword evidence="3" id="KW-0479">Metal-binding</keyword>
<keyword evidence="8" id="KW-1185">Reference proteome</keyword>
<dbReference type="Gene3D" id="3.30.70.360">
    <property type="match status" value="1"/>
</dbReference>
<accession>A0A239JAB5</accession>
<evidence type="ECO:0000256" key="1">
    <source>
        <dbReference type="ARBA" id="ARBA00001947"/>
    </source>
</evidence>
<dbReference type="GO" id="GO:0016787">
    <property type="term" value="F:hydrolase activity"/>
    <property type="evidence" value="ECO:0007669"/>
    <property type="project" value="UniProtKB-KW"/>
</dbReference>
<dbReference type="PANTHER" id="PTHR43808">
    <property type="entry name" value="ACETYLORNITHINE DEACETYLASE"/>
    <property type="match status" value="1"/>
</dbReference>
<dbReference type="InterPro" id="IPR002933">
    <property type="entry name" value="Peptidase_M20"/>
</dbReference>
<name>A0A239JAB5_9BACT</name>
<dbReference type="SUPFAM" id="SSF53187">
    <property type="entry name" value="Zn-dependent exopeptidases"/>
    <property type="match status" value="1"/>
</dbReference>
<dbReference type="InterPro" id="IPR011650">
    <property type="entry name" value="Peptidase_M20_dimer"/>
</dbReference>
<comment type="cofactor">
    <cofactor evidence="1">
        <name>Zn(2+)</name>
        <dbReference type="ChEBI" id="CHEBI:29105"/>
    </cofactor>
</comment>
<protein>
    <submittedName>
        <fullName evidence="7">Acetylornithine deacetylase</fullName>
    </submittedName>
</protein>
<evidence type="ECO:0000256" key="5">
    <source>
        <dbReference type="ARBA" id="ARBA00022833"/>
    </source>
</evidence>
<dbReference type="OrthoDB" id="9776600at2"/>
<dbReference type="InterPro" id="IPR036264">
    <property type="entry name" value="Bact_exopeptidase_dim_dom"/>
</dbReference>
<organism evidence="7 8">
    <name type="scientific">Granulicella rosea</name>
    <dbReference type="NCBI Taxonomy" id="474952"/>
    <lineage>
        <taxon>Bacteria</taxon>
        <taxon>Pseudomonadati</taxon>
        <taxon>Acidobacteriota</taxon>
        <taxon>Terriglobia</taxon>
        <taxon>Terriglobales</taxon>
        <taxon>Acidobacteriaceae</taxon>
        <taxon>Granulicella</taxon>
    </lineage>
</organism>
<reference evidence="7 8" key="1">
    <citation type="submission" date="2017-06" db="EMBL/GenBank/DDBJ databases">
        <authorList>
            <person name="Kim H.J."/>
            <person name="Triplett B.A."/>
        </authorList>
    </citation>
    <scope>NUCLEOTIDE SEQUENCE [LARGE SCALE GENOMIC DNA]</scope>
    <source>
        <strain evidence="7 8">DSM 18704</strain>
    </source>
</reference>
<evidence type="ECO:0000256" key="3">
    <source>
        <dbReference type="ARBA" id="ARBA00022723"/>
    </source>
</evidence>
<dbReference type="PANTHER" id="PTHR43808:SF8">
    <property type="entry name" value="PEPTIDASE M20 DIMERISATION DOMAIN-CONTAINING PROTEIN"/>
    <property type="match status" value="1"/>
</dbReference>
<gene>
    <name evidence="7" type="ORF">SAMN05421770_103502</name>
</gene>
<evidence type="ECO:0000259" key="6">
    <source>
        <dbReference type="Pfam" id="PF07687"/>
    </source>
</evidence>
<dbReference type="Pfam" id="PF07687">
    <property type="entry name" value="M20_dimer"/>
    <property type="match status" value="1"/>
</dbReference>
<evidence type="ECO:0000313" key="7">
    <source>
        <dbReference type="EMBL" id="SNT02448.1"/>
    </source>
</evidence>
<feature type="domain" description="Peptidase M20 dimerisation" evidence="6">
    <location>
        <begin position="166"/>
        <end position="260"/>
    </location>
</feature>
<comment type="similarity">
    <text evidence="2">Belongs to the peptidase M20A family.</text>
</comment>
<dbReference type="InterPro" id="IPR050072">
    <property type="entry name" value="Peptidase_M20A"/>
</dbReference>
<evidence type="ECO:0000256" key="4">
    <source>
        <dbReference type="ARBA" id="ARBA00022801"/>
    </source>
</evidence>
<keyword evidence="5" id="KW-0862">Zinc</keyword>
<proteinExistence type="inferred from homology"/>
<dbReference type="SUPFAM" id="SSF55031">
    <property type="entry name" value="Bacterial exopeptidase dimerisation domain"/>
    <property type="match status" value="1"/>
</dbReference>
<dbReference type="Pfam" id="PF01546">
    <property type="entry name" value="Peptidase_M20"/>
    <property type="match status" value="1"/>
</dbReference>
<dbReference type="EMBL" id="FZOU01000003">
    <property type="protein sequence ID" value="SNT02448.1"/>
    <property type="molecule type" value="Genomic_DNA"/>
</dbReference>
<evidence type="ECO:0000256" key="2">
    <source>
        <dbReference type="ARBA" id="ARBA00006247"/>
    </source>
</evidence>
<dbReference type="AlphaFoldDB" id="A0A239JAB5"/>